<evidence type="ECO:0000313" key="4">
    <source>
        <dbReference type="Proteomes" id="UP000663844"/>
    </source>
</evidence>
<dbReference type="PANTHER" id="PTHR47839:SF1">
    <property type="entry name" value="DOMAIN PROTEIN, PUTATIVE (AFU_ORTHOLOGUE AFUA_6G04830)-RELATED"/>
    <property type="match status" value="1"/>
</dbReference>
<dbReference type="Pfam" id="PF12449">
    <property type="entry name" value="DUF3684"/>
    <property type="match status" value="1"/>
</dbReference>
<feature type="compositionally biased region" description="Polar residues" evidence="1">
    <location>
        <begin position="1445"/>
        <end position="1454"/>
    </location>
</feature>
<dbReference type="InterPro" id="IPR036890">
    <property type="entry name" value="HATPase_C_sf"/>
</dbReference>
<proteinExistence type="predicted"/>
<accession>A0A818YGB3</accession>
<feature type="compositionally biased region" description="Low complexity" evidence="1">
    <location>
        <begin position="1402"/>
        <end position="1417"/>
    </location>
</feature>
<dbReference type="Proteomes" id="UP000663844">
    <property type="component" value="Unassembled WGS sequence"/>
</dbReference>
<dbReference type="InterPro" id="IPR058210">
    <property type="entry name" value="SACS/Nov_dom"/>
</dbReference>
<dbReference type="NCBIfam" id="NF047352">
    <property type="entry name" value="P_loop_sacsin"/>
    <property type="match status" value="1"/>
</dbReference>
<sequence>MATSSAPPPSADALRNAVRNGGKKEIVRTHMRNLIDKMLARYSSEFVVCRELIQNADDVGATWFHFEITCRTCNDFRRQSSDTSEIDFHNSCITEICATNNGREFTETDWKRVTAIAEGNTDVDSVGQFGVGFFSVFSLCEEPIIISGKKFMEFTWQDNRILKTYLRELSTKKQSQSTSICLTLNKKYILLNHPTTEHVEILTGNHRLPNEETTNETFLTLNLSDLKSYFTKVLSFTKYINEFVIKINDTIVFEIQKTKICKTMPMSIVNFDVKKSMNNMLRFESLSQNEQTFAITNGPCITLNHISVKASVVVNTEFQQKIRQILKKNLPSTIHIELLYAPNSIIKQQQQIQLARNNDNNARIFNSIIPLKFHEEKTTPAGYIFIGLGTQQSTGIGMHVFSHFIPTIERENLDFQDPYILQWNRELLLSAGQIARYVYDQFMINNTSIITKQEALLSISSFQFQPSVPNNKIGNTIQSGFFDDTKLFVRVLKSTDNPGLHIFLSKNSYLSSSEHMDSFLRVPLIPFELSQTHFFTILRERGLINNADYQFIEQKLSESSSILILNEFIQLVHYLSTSKITNEWSQRILSVVRFRETIRSDIIIMKNFKFYDPFNVPSVLKLPQSILPASIAIHFSGEELQSRLYLTPWSLTELTDYYLHADQRYIFLLPKANVQLLSLFSKQLYQFQESEWNKILLTLSGIKCIQTTRGMKIPSESYIPSKTLSSYDIPIIKFNTTEEDINDSENNYSSHNSLDAFISIEFLKRLGCRTFHLGSFVESQSLSSNETIEILIQKLMQERKNMTDADFSALKQKRWLQGTAHDSTGKINRQCVPQELYFPSVAIELNWPTLLVIDWPDIKSTSQQYLFLKQLGVREVPDLSLLIDRISQEHNAKSSNEKKNQHKYQLPKALSYFIKYFQQHYSSLWTTAHINQLFLPSRSPTTITNDDDDNNNNHRNNEVILSKAHQLFQGIVSHDMNTAFGLFMERKNELLFTIESTRKIFAYLNQIYEWNDKCFNEYVSRIDFIPLQGSKILKKPCEIFIRSDNMISVESSINNVDTSGLIDYVDFGVEGNSFLKKIGVCCWPSASVLAQLLLDRQANYFARSHGDSSSISAKYQVYIAFLEELSTKVSELTTSIKNRLQNEPWCVGHKNHDSECGIFEIVKPGEVFLDDHYLCAKKFEPLCAPYNIQIQNLYEQFGSPWLSTYVKITSIPIGRTSQSNRSEELRRLISHRFPILFVDNHLEQLPGIDESHLKLLETTLSVYENDNIRCDLTFQGKTIILQPSESMLCALVVNDDRVALYLQANVPETEYLDVATSLAQFVLRKPSDEQISIIKDKLSLSLTILKRRNVPVNQLIEQKEKQLTYEANEMKPTPSAPTMDIDNEAEEIEANKTFSENSSEVNTNKYNSTSKNKGYSSDGIPDKSFEQVHKSRNDRPQYEQETESDFTGNSSNLQPGERHYHYKGVDDFGPLHRLDDILIRNIIHNCRRYTEKTFTQENMQPYIEHTCETNPSVYRTRYKELFHSIPLYIEQGITVTKDMLKQANQLAWVLSNLAQYVFELPINTFHLFRDINGCK</sequence>
<dbReference type="EMBL" id="CAJOAZ010001037">
    <property type="protein sequence ID" value="CAF3754072.1"/>
    <property type="molecule type" value="Genomic_DNA"/>
</dbReference>
<feature type="region of interest" description="Disordered" evidence="1">
    <location>
        <begin position="1391"/>
        <end position="1459"/>
    </location>
</feature>
<protein>
    <recommendedName>
        <fullName evidence="2">Sacsin/Nov domain-containing protein</fullName>
    </recommendedName>
</protein>
<comment type="caution">
    <text evidence="3">The sequence shown here is derived from an EMBL/GenBank/DDBJ whole genome shotgun (WGS) entry which is preliminary data.</text>
</comment>
<evidence type="ECO:0000313" key="3">
    <source>
        <dbReference type="EMBL" id="CAF3754072.1"/>
    </source>
</evidence>
<reference evidence="3" key="1">
    <citation type="submission" date="2021-02" db="EMBL/GenBank/DDBJ databases">
        <authorList>
            <person name="Nowell W R."/>
        </authorList>
    </citation>
    <scope>NUCLEOTIDE SEQUENCE</scope>
</reference>
<dbReference type="SUPFAM" id="SSF55874">
    <property type="entry name" value="ATPase domain of HSP90 chaperone/DNA topoisomerase II/histidine kinase"/>
    <property type="match status" value="1"/>
</dbReference>
<evidence type="ECO:0000256" key="1">
    <source>
        <dbReference type="SAM" id="MobiDB-lite"/>
    </source>
</evidence>
<feature type="compositionally biased region" description="Basic and acidic residues" evidence="1">
    <location>
        <begin position="1420"/>
        <end position="1438"/>
    </location>
</feature>
<gene>
    <name evidence="3" type="ORF">OXD698_LOCUS15627</name>
</gene>
<dbReference type="Gene3D" id="3.30.565.10">
    <property type="entry name" value="Histidine kinase-like ATPase, C-terminal domain"/>
    <property type="match status" value="1"/>
</dbReference>
<feature type="domain" description="Sacsin/Nov" evidence="2">
    <location>
        <begin position="32"/>
        <end position="155"/>
    </location>
</feature>
<organism evidence="3 4">
    <name type="scientific">Adineta steineri</name>
    <dbReference type="NCBI Taxonomy" id="433720"/>
    <lineage>
        <taxon>Eukaryota</taxon>
        <taxon>Metazoa</taxon>
        <taxon>Spiralia</taxon>
        <taxon>Gnathifera</taxon>
        <taxon>Rotifera</taxon>
        <taxon>Eurotatoria</taxon>
        <taxon>Bdelloidea</taxon>
        <taxon>Adinetida</taxon>
        <taxon>Adinetidae</taxon>
        <taxon>Adineta</taxon>
    </lineage>
</organism>
<name>A0A818YGB3_9BILA</name>
<evidence type="ECO:0000259" key="2">
    <source>
        <dbReference type="Pfam" id="PF25794"/>
    </source>
</evidence>
<feature type="compositionally biased region" description="Polar residues" evidence="1">
    <location>
        <begin position="1392"/>
        <end position="1401"/>
    </location>
</feature>
<dbReference type="Pfam" id="PF25794">
    <property type="entry name" value="SACS"/>
    <property type="match status" value="1"/>
</dbReference>
<dbReference type="PANTHER" id="PTHR47839">
    <property type="entry name" value="DOMAIN PROTEIN, PUTATIVE (AFU_ORTHOLOGUE AFUA_6G04830)-RELATED"/>
    <property type="match status" value="1"/>
</dbReference>
<dbReference type="InterPro" id="IPR022155">
    <property type="entry name" value="DUF3684"/>
</dbReference>